<evidence type="ECO:0000256" key="15">
    <source>
        <dbReference type="PROSITE-ProRule" id="PRU10144"/>
    </source>
</evidence>
<dbReference type="InterPro" id="IPR000531">
    <property type="entry name" value="Beta-barrel_TonB"/>
</dbReference>
<dbReference type="PROSITE" id="PS01156">
    <property type="entry name" value="TONB_DEPENDENT_REC_2"/>
    <property type="match status" value="1"/>
</dbReference>
<keyword evidence="20" id="KW-1185">Reference proteome</keyword>
<dbReference type="SMART" id="SM00965">
    <property type="entry name" value="STN"/>
    <property type="match status" value="1"/>
</dbReference>
<dbReference type="InterPro" id="IPR010917">
    <property type="entry name" value="TonB_rcpt_CS"/>
</dbReference>
<evidence type="ECO:0000256" key="5">
    <source>
        <dbReference type="ARBA" id="ARBA00022452"/>
    </source>
</evidence>
<dbReference type="Gene3D" id="3.55.50.30">
    <property type="match status" value="1"/>
</dbReference>
<keyword evidence="6" id="KW-0406">Ion transport</keyword>
<feature type="chain" id="PRO_5047414816" description="Heme transporter BhuA" evidence="17">
    <location>
        <begin position="31"/>
        <end position="908"/>
    </location>
</feature>
<keyword evidence="12 19" id="KW-0675">Receptor</keyword>
<organism evidence="19 20">
    <name type="scientific">Brucella pseudogrignonensis</name>
    <dbReference type="NCBI Taxonomy" id="419475"/>
    <lineage>
        <taxon>Bacteria</taxon>
        <taxon>Pseudomonadati</taxon>
        <taxon>Pseudomonadota</taxon>
        <taxon>Alphaproteobacteria</taxon>
        <taxon>Hyphomicrobiales</taxon>
        <taxon>Brucellaceae</taxon>
        <taxon>Brucella/Ochrobactrum group</taxon>
        <taxon>Brucella</taxon>
    </lineage>
</organism>
<evidence type="ECO:0000256" key="10">
    <source>
        <dbReference type="ARBA" id="ARBA00023077"/>
    </source>
</evidence>
<evidence type="ECO:0000256" key="16">
    <source>
        <dbReference type="RuleBase" id="RU003357"/>
    </source>
</evidence>
<comment type="similarity">
    <text evidence="2 14 16">Belongs to the TonB-dependent receptor family.</text>
</comment>
<name>A0ABU1MDU1_9HYPH</name>
<evidence type="ECO:0000256" key="4">
    <source>
        <dbReference type="ARBA" id="ARBA00022448"/>
    </source>
</evidence>
<evidence type="ECO:0000256" key="11">
    <source>
        <dbReference type="ARBA" id="ARBA00023136"/>
    </source>
</evidence>
<evidence type="ECO:0000256" key="7">
    <source>
        <dbReference type="ARBA" id="ARBA00022692"/>
    </source>
</evidence>
<dbReference type="InterPro" id="IPR037066">
    <property type="entry name" value="Plug_dom_sf"/>
</dbReference>
<keyword evidence="4 14" id="KW-0813">Transport</keyword>
<dbReference type="PROSITE" id="PS52016">
    <property type="entry name" value="TONB_DEPENDENT_REC_3"/>
    <property type="match status" value="1"/>
</dbReference>
<feature type="short sequence motif" description="TonB C-terminal box" evidence="15">
    <location>
        <begin position="891"/>
        <end position="908"/>
    </location>
</feature>
<keyword evidence="6" id="KW-0410">Iron transport</keyword>
<sequence>MRGGLLASLMTSTALCLAVVPASMPKAAYAQTTQTHRFNIPSQPLNRALRLLADQSGIQLAYQTSVASGTNSPALSGAMTREEALSRLLNGSGLSYGFTGANTVTIRSKEPALPQTMSAEGTTLLDTITVTTGLGATLADAPYQTAGSSNYISEKEIERFRGTSVGDFLKGTPGVLSGDNRNSGAVDINVRGMQGFGRVPVVIDGAQQQNVVYRGYSGVASRNYVDPDMIGGVMIEKGPTTGVYGVGATGGLAVMRTLEADDIITGDKNWGIRVRGSVMSNTSSPPPEGTTGGIYGYSEKSYRTDCSWACNPVVAPETLPNINDYMSPTGMDRPAFLEPKSGSGSVAFAARWENAEIVAAYTRRKTGNYYSGTHGDVPEIERIVERVPATRGRWVENTVFRLTGLNRYRGGEEVLNTSQDNTSYLLKGKITFEGGHSLKLGYMRYNSHFGELMPSVIVRGEGVVQAPLSEVTVNTFTSRYEWNPDDTDLINLTANLWHTNTETQILTPYEFFGIDMSDGYWDIAKRTGFDLSNKSLISTGWGDVTLNYGGSYTYETLAPPDDVDLGASGVTALQTTRDGWRREASGFVASEWKPQDWLKLEAALRYTWSHSYDNNPERIVRTDTYMNNDQTNSGFAPVFAGTLEPIDGIQFYSRYAEAIRSPSLFESTSGWSFGAAPTLDVKPEHAKNWEFGFNVLEDDVFTSGDKVRFKAAYFNNTIDNYLTRTTQTVTEGANVPSVAMRNLKYAKFRGFEASAEYDNGRFFTQASGIYYKHMEFCTKEEEIYSIIACRPGGVSNGFAQLHLPPKMTGSITLGTRWFDEKLELGGRVSYTGKRATDTSSANSGFYTAAVNWTSYTLLDLFGSYKINDKTTFDFAVDNATDVYYMDALTLGLMPSPGRTVRASLTAKF</sequence>
<evidence type="ECO:0000256" key="1">
    <source>
        <dbReference type="ARBA" id="ARBA00004571"/>
    </source>
</evidence>
<dbReference type="Pfam" id="PF07715">
    <property type="entry name" value="Plug"/>
    <property type="match status" value="1"/>
</dbReference>
<evidence type="ECO:0000256" key="9">
    <source>
        <dbReference type="ARBA" id="ARBA00023004"/>
    </source>
</evidence>
<dbReference type="InterPro" id="IPR039426">
    <property type="entry name" value="TonB-dep_rcpt-like"/>
</dbReference>
<dbReference type="Gene3D" id="2.40.170.20">
    <property type="entry name" value="TonB-dependent receptor, beta-barrel domain"/>
    <property type="match status" value="1"/>
</dbReference>
<evidence type="ECO:0000256" key="8">
    <source>
        <dbReference type="ARBA" id="ARBA00022729"/>
    </source>
</evidence>
<comment type="subcellular location">
    <subcellularLocation>
        <location evidence="1 14">Cell outer membrane</location>
        <topology evidence="1 14">Multi-pass membrane protein</topology>
    </subcellularLocation>
</comment>
<keyword evidence="13 14" id="KW-0998">Cell outer membrane</keyword>
<dbReference type="Pfam" id="PF00593">
    <property type="entry name" value="TonB_dep_Rec_b-barrel"/>
    <property type="match status" value="1"/>
</dbReference>
<accession>A0ABU1MDU1</accession>
<evidence type="ECO:0000313" key="19">
    <source>
        <dbReference type="EMBL" id="MDR6434219.1"/>
    </source>
</evidence>
<reference evidence="19 20" key="1">
    <citation type="submission" date="2023-07" db="EMBL/GenBank/DDBJ databases">
        <title>Sorghum-associated microbial communities from plants grown in Nebraska, USA.</title>
        <authorList>
            <person name="Schachtman D."/>
        </authorList>
    </citation>
    <scope>NUCLEOTIDE SEQUENCE [LARGE SCALE GENOMIC DNA]</scope>
    <source>
        <strain evidence="19 20">DS1730</strain>
    </source>
</reference>
<dbReference type="PANTHER" id="PTHR30069">
    <property type="entry name" value="TONB-DEPENDENT OUTER MEMBRANE RECEPTOR"/>
    <property type="match status" value="1"/>
</dbReference>
<comment type="caution">
    <text evidence="19">The sequence shown here is derived from an EMBL/GenBank/DDBJ whole genome shotgun (WGS) entry which is preliminary data.</text>
</comment>
<dbReference type="SUPFAM" id="SSF56935">
    <property type="entry name" value="Porins"/>
    <property type="match status" value="1"/>
</dbReference>
<dbReference type="RefSeq" id="WP_310015575.1">
    <property type="nucleotide sequence ID" value="NZ_JAVDQT010000009.1"/>
</dbReference>
<keyword evidence="8 17" id="KW-0732">Signal</keyword>
<dbReference type="Proteomes" id="UP001184614">
    <property type="component" value="Unassembled WGS sequence"/>
</dbReference>
<dbReference type="InterPro" id="IPR012910">
    <property type="entry name" value="Plug_dom"/>
</dbReference>
<feature type="signal peptide" evidence="17">
    <location>
        <begin position="1"/>
        <end position="30"/>
    </location>
</feature>
<keyword evidence="5 14" id="KW-1134">Transmembrane beta strand</keyword>
<evidence type="ECO:0000256" key="13">
    <source>
        <dbReference type="ARBA" id="ARBA00023237"/>
    </source>
</evidence>
<gene>
    <name evidence="19" type="ORF">J2782_003970</name>
</gene>
<dbReference type="InterPro" id="IPR011662">
    <property type="entry name" value="Secretin/TonB_short_N"/>
</dbReference>
<evidence type="ECO:0000256" key="3">
    <source>
        <dbReference type="ARBA" id="ARBA00021261"/>
    </source>
</evidence>
<evidence type="ECO:0000256" key="12">
    <source>
        <dbReference type="ARBA" id="ARBA00023170"/>
    </source>
</evidence>
<evidence type="ECO:0000259" key="18">
    <source>
        <dbReference type="SMART" id="SM00965"/>
    </source>
</evidence>
<keyword evidence="10 16" id="KW-0798">TonB box</keyword>
<evidence type="ECO:0000256" key="14">
    <source>
        <dbReference type="PROSITE-ProRule" id="PRU01360"/>
    </source>
</evidence>
<feature type="domain" description="Secretin/TonB short N-terminal" evidence="18">
    <location>
        <begin position="58"/>
        <end position="109"/>
    </location>
</feature>
<proteinExistence type="inferred from homology"/>
<dbReference type="Pfam" id="PF07660">
    <property type="entry name" value="STN"/>
    <property type="match status" value="1"/>
</dbReference>
<dbReference type="InterPro" id="IPR036942">
    <property type="entry name" value="Beta-barrel_TonB_sf"/>
</dbReference>
<keyword evidence="7 14" id="KW-0812">Transmembrane</keyword>
<evidence type="ECO:0000256" key="17">
    <source>
        <dbReference type="SAM" id="SignalP"/>
    </source>
</evidence>
<evidence type="ECO:0000313" key="20">
    <source>
        <dbReference type="Proteomes" id="UP001184614"/>
    </source>
</evidence>
<protein>
    <recommendedName>
        <fullName evidence="3">Heme transporter BhuA</fullName>
    </recommendedName>
</protein>
<dbReference type="Gene3D" id="2.170.130.10">
    <property type="entry name" value="TonB-dependent receptor, plug domain"/>
    <property type="match status" value="1"/>
</dbReference>
<dbReference type="PANTHER" id="PTHR30069:SF41">
    <property type="entry name" value="HEME_HEMOPEXIN UTILIZATION PROTEIN C"/>
    <property type="match status" value="1"/>
</dbReference>
<evidence type="ECO:0000256" key="6">
    <source>
        <dbReference type="ARBA" id="ARBA00022496"/>
    </source>
</evidence>
<keyword evidence="11 14" id="KW-0472">Membrane</keyword>
<keyword evidence="9" id="KW-0408">Iron</keyword>
<dbReference type="EMBL" id="JAVDQT010000009">
    <property type="protein sequence ID" value="MDR6434219.1"/>
    <property type="molecule type" value="Genomic_DNA"/>
</dbReference>
<evidence type="ECO:0000256" key="2">
    <source>
        <dbReference type="ARBA" id="ARBA00009810"/>
    </source>
</evidence>